<dbReference type="InterPro" id="IPR000073">
    <property type="entry name" value="AB_hydrolase_1"/>
</dbReference>
<comment type="caution">
    <text evidence="2">The sequence shown here is derived from an EMBL/GenBank/DDBJ whole genome shotgun (WGS) entry which is preliminary data.</text>
</comment>
<dbReference type="InterPro" id="IPR029058">
    <property type="entry name" value="AB_hydrolase_fold"/>
</dbReference>
<evidence type="ECO:0000313" key="3">
    <source>
        <dbReference type="Proteomes" id="UP001596050"/>
    </source>
</evidence>
<name>A0ABW0KZ89_9BURK</name>
<dbReference type="RefSeq" id="WP_379779903.1">
    <property type="nucleotide sequence ID" value="NZ_JBHSMU010000004.1"/>
</dbReference>
<proteinExistence type="predicted"/>
<feature type="domain" description="AB hydrolase-1" evidence="1">
    <location>
        <begin position="30"/>
        <end position="261"/>
    </location>
</feature>
<evidence type="ECO:0000313" key="2">
    <source>
        <dbReference type="EMBL" id="MFC5458745.1"/>
    </source>
</evidence>
<keyword evidence="3" id="KW-1185">Reference proteome</keyword>
<evidence type="ECO:0000259" key="1">
    <source>
        <dbReference type="Pfam" id="PF00561"/>
    </source>
</evidence>
<reference evidence="3" key="1">
    <citation type="journal article" date="2019" name="Int. J. Syst. Evol. Microbiol.">
        <title>The Global Catalogue of Microorganisms (GCM) 10K type strain sequencing project: providing services to taxonomists for standard genome sequencing and annotation.</title>
        <authorList>
            <consortium name="The Broad Institute Genomics Platform"/>
            <consortium name="The Broad Institute Genome Sequencing Center for Infectious Disease"/>
            <person name="Wu L."/>
            <person name="Ma J."/>
        </authorList>
    </citation>
    <scope>NUCLEOTIDE SEQUENCE [LARGE SCALE GENOMIC DNA]</scope>
    <source>
        <strain evidence="3">KACC 12649</strain>
    </source>
</reference>
<dbReference type="PANTHER" id="PTHR46438">
    <property type="entry name" value="ALPHA/BETA-HYDROLASES SUPERFAMILY PROTEIN"/>
    <property type="match status" value="1"/>
</dbReference>
<sequence length="286" mass="31122">MANVTEENTSKRIKTRNWDIHYHEAGAGHPLVLVHGGGPGASSWSNYNPNIAALARKYRVLAIDLPGWGKSQAVTYDKRDNSGVLAEFLEALGIERAAFVGNSMGGSSCIRLAYERPELVSHLITMGSSAGVPGIFDPAGLSEGVKALEAAYFNPSIETMRKFVEGMAFDTRHVTDELLAERVKATLARPDHIEGWKSGHGKPMVKLDPLRVASIAAPTLLMHGRDDRTVHFNSALTLGRAIANSRVYIVNRCGHWVQLEHTDEFNRVIDSFIEGNPVAASVKQAA</sequence>
<dbReference type="EMBL" id="JBHSMU010000004">
    <property type="protein sequence ID" value="MFC5458745.1"/>
    <property type="molecule type" value="Genomic_DNA"/>
</dbReference>
<dbReference type="SUPFAM" id="SSF53474">
    <property type="entry name" value="alpha/beta-Hydrolases"/>
    <property type="match status" value="1"/>
</dbReference>
<dbReference type="PRINTS" id="PR00111">
    <property type="entry name" value="ABHYDROLASE"/>
</dbReference>
<dbReference type="GO" id="GO:0016787">
    <property type="term" value="F:hydrolase activity"/>
    <property type="evidence" value="ECO:0007669"/>
    <property type="project" value="UniProtKB-KW"/>
</dbReference>
<accession>A0ABW0KZ89</accession>
<dbReference type="Gene3D" id="3.40.50.1820">
    <property type="entry name" value="alpha/beta hydrolase"/>
    <property type="match status" value="1"/>
</dbReference>
<keyword evidence="2" id="KW-0378">Hydrolase</keyword>
<dbReference type="PRINTS" id="PR00412">
    <property type="entry name" value="EPOXHYDRLASE"/>
</dbReference>
<dbReference type="PANTHER" id="PTHR46438:SF11">
    <property type="entry name" value="LIPASE-RELATED"/>
    <property type="match status" value="1"/>
</dbReference>
<dbReference type="Pfam" id="PF00561">
    <property type="entry name" value="Abhydrolase_1"/>
    <property type="match status" value="1"/>
</dbReference>
<protein>
    <submittedName>
        <fullName evidence="2">Alpha/beta fold hydrolase</fullName>
    </submittedName>
</protein>
<gene>
    <name evidence="2" type="ORF">ACFPN5_02835</name>
</gene>
<dbReference type="Proteomes" id="UP001596050">
    <property type="component" value="Unassembled WGS sequence"/>
</dbReference>
<organism evidence="2 3">
    <name type="scientific">Massilia niabensis</name>
    <dbReference type="NCBI Taxonomy" id="544910"/>
    <lineage>
        <taxon>Bacteria</taxon>
        <taxon>Pseudomonadati</taxon>
        <taxon>Pseudomonadota</taxon>
        <taxon>Betaproteobacteria</taxon>
        <taxon>Burkholderiales</taxon>
        <taxon>Oxalobacteraceae</taxon>
        <taxon>Telluria group</taxon>
        <taxon>Massilia</taxon>
    </lineage>
</organism>
<dbReference type="InterPro" id="IPR000639">
    <property type="entry name" value="Epox_hydrolase-like"/>
</dbReference>